<evidence type="ECO:0000313" key="5">
    <source>
        <dbReference type="Proteomes" id="UP000010469"/>
    </source>
</evidence>
<dbReference type="AlphaFoldDB" id="L0A833"/>
<evidence type="ECO:0000313" key="4">
    <source>
        <dbReference type="EMBL" id="AFZ70028.1"/>
    </source>
</evidence>
<dbReference type="GO" id="GO:0016747">
    <property type="term" value="F:acyltransferase activity, transferring groups other than amino-acyl groups"/>
    <property type="evidence" value="ECO:0007669"/>
    <property type="project" value="InterPro"/>
</dbReference>
<dbReference type="HOGENOM" id="CLU_013985_36_1_2"/>
<dbReference type="Proteomes" id="UP000010469">
    <property type="component" value="Chromosome"/>
</dbReference>
<dbReference type="PANTHER" id="PTHR43877">
    <property type="entry name" value="AMINOALKYLPHOSPHONATE N-ACETYLTRANSFERASE-RELATED-RELATED"/>
    <property type="match status" value="1"/>
</dbReference>
<dbReference type="CDD" id="cd04301">
    <property type="entry name" value="NAT_SF"/>
    <property type="match status" value="1"/>
</dbReference>
<dbReference type="SUPFAM" id="SSF55729">
    <property type="entry name" value="Acyl-CoA N-acyltransferases (Nat)"/>
    <property type="match status" value="1"/>
</dbReference>
<dbReference type="InterPro" id="IPR050832">
    <property type="entry name" value="Bact_Acetyltransf"/>
</dbReference>
<keyword evidence="1 4" id="KW-0808">Transferase</keyword>
<gene>
    <name evidence="4" type="ordered locus">Calag_0246</name>
</gene>
<dbReference type="KEGG" id="clg:Calag_0246"/>
<reference evidence="5" key="1">
    <citation type="submission" date="2012-03" db="EMBL/GenBank/DDBJ databases">
        <title>Complete genome of Caldisphaera lagunensis DSM 15908.</title>
        <authorList>
            <person name="Lucas S."/>
            <person name="Copeland A."/>
            <person name="Lapidus A."/>
            <person name="Glavina del Rio T."/>
            <person name="Dalin E."/>
            <person name="Tice H."/>
            <person name="Bruce D."/>
            <person name="Goodwin L."/>
            <person name="Pitluck S."/>
            <person name="Peters L."/>
            <person name="Mikhailova N."/>
            <person name="Teshima H."/>
            <person name="Kyrpides N."/>
            <person name="Mavromatis K."/>
            <person name="Ivanova N."/>
            <person name="Brettin T."/>
            <person name="Detter J.C."/>
            <person name="Han C."/>
            <person name="Larimer F."/>
            <person name="Land M."/>
            <person name="Hauser L."/>
            <person name="Markowitz V."/>
            <person name="Cheng J.-F."/>
            <person name="Hugenholtz P."/>
            <person name="Woyke T."/>
            <person name="Wu D."/>
            <person name="Spring S."/>
            <person name="Schroeder M."/>
            <person name="Brambilla E."/>
            <person name="Klenk H.-P."/>
            <person name="Eisen J.A."/>
        </authorList>
    </citation>
    <scope>NUCLEOTIDE SEQUENCE [LARGE SCALE GENOMIC DNA]</scope>
    <source>
        <strain evidence="5">DSM 15908 / JCM 11604 / IC-154</strain>
    </source>
</reference>
<protein>
    <submittedName>
        <fullName evidence="4">Acetyltransferase</fullName>
    </submittedName>
</protein>
<keyword evidence="2" id="KW-0012">Acyltransferase</keyword>
<dbReference type="RefSeq" id="WP_015231926.1">
    <property type="nucleotide sequence ID" value="NC_019791.1"/>
</dbReference>
<accession>L0A833</accession>
<dbReference type="InterPro" id="IPR016181">
    <property type="entry name" value="Acyl_CoA_acyltransferase"/>
</dbReference>
<dbReference type="InParanoid" id="L0A833"/>
<name>L0A833_CALLD</name>
<evidence type="ECO:0000256" key="1">
    <source>
        <dbReference type="ARBA" id="ARBA00022679"/>
    </source>
</evidence>
<evidence type="ECO:0000256" key="2">
    <source>
        <dbReference type="ARBA" id="ARBA00023315"/>
    </source>
</evidence>
<dbReference type="GeneID" id="14211506"/>
<evidence type="ECO:0000259" key="3">
    <source>
        <dbReference type="PROSITE" id="PS51186"/>
    </source>
</evidence>
<feature type="domain" description="N-acetyltransferase" evidence="3">
    <location>
        <begin position="6"/>
        <end position="158"/>
    </location>
</feature>
<dbReference type="InterPro" id="IPR000182">
    <property type="entry name" value="GNAT_dom"/>
</dbReference>
<dbReference type="Pfam" id="PF13673">
    <property type="entry name" value="Acetyltransf_10"/>
    <property type="match status" value="1"/>
</dbReference>
<dbReference type="eggNOG" id="arCOG00826">
    <property type="taxonomic scope" value="Archaea"/>
</dbReference>
<dbReference type="PROSITE" id="PS51186">
    <property type="entry name" value="GNAT"/>
    <property type="match status" value="1"/>
</dbReference>
<keyword evidence="5" id="KW-1185">Reference proteome</keyword>
<sequence length="158" mass="18298">MFDTGMIVRKANKNDLQGLSELIYRFYAFNEEFDSSWAISPNAREEANKMAENMINDPNINVYVAVYDNLLIGYIKSITNENPLLINNKIEIIKELYVKPQMRRSGIASLLIQKLSEEISKKGVKYIAVEFPVQNWIATDLYKKLGFRPYSTTYIKEV</sequence>
<organism evidence="4 5">
    <name type="scientific">Caldisphaera lagunensis (strain DSM 15908 / JCM 11604 / ANMR 0165 / IC-154)</name>
    <dbReference type="NCBI Taxonomy" id="1056495"/>
    <lineage>
        <taxon>Archaea</taxon>
        <taxon>Thermoproteota</taxon>
        <taxon>Thermoprotei</taxon>
        <taxon>Acidilobales</taxon>
        <taxon>Caldisphaeraceae</taxon>
        <taxon>Caldisphaera</taxon>
    </lineage>
</organism>
<proteinExistence type="predicted"/>
<dbReference type="Gene3D" id="3.40.630.30">
    <property type="match status" value="1"/>
</dbReference>
<dbReference type="STRING" id="1056495.Calag_0246"/>
<dbReference type="EMBL" id="CP003378">
    <property type="protein sequence ID" value="AFZ70028.1"/>
    <property type="molecule type" value="Genomic_DNA"/>
</dbReference>
<dbReference type="OrthoDB" id="43754at2157"/>